<protein>
    <submittedName>
        <fullName evidence="12">Type VII secretion protein EccB</fullName>
    </submittedName>
</protein>
<dbReference type="RefSeq" id="WP_240171217.1">
    <property type="nucleotide sequence ID" value="NZ_CP092365.1"/>
</dbReference>
<evidence type="ECO:0000256" key="1">
    <source>
        <dbReference type="ARBA" id="ARBA00004162"/>
    </source>
</evidence>
<evidence type="ECO:0000256" key="8">
    <source>
        <dbReference type="ARBA" id="ARBA00022989"/>
    </source>
</evidence>
<sequence>MTAPHPPAGERPRRGFKSKSPDLSGVAGSDLADRKGWGSVTRHQISGWRFQIRRLSNGVALQDTRMLADPLRRQSRSLTVSALIAVVLLAGAFVLSIIKPAGISGNRPLLADRSTNALYVVVNDRLHPVLNLASARLVIGKPENPTSVKSSEFSQFPLDNTLGIPGAPAHIVQSPDRDSRWLVCDTVSGPETGTTVIAGDPVPGPGHAGILPESDAILVTADDGATTWLIWDDKRARLDLADAAVTSALGVNVDTPEPRAIDRQLLNLIPESPPLVVPFVANAGDPPRFVWPAAGAAPAIGSVVVDHEDNRLRYYLVDGEGLQPISPVIAAMLRAHDAHGLVEPPRLTPDQVATAPAAHPLPVDDYPREPLSVIDPVTDPVTCGQWVKLDGAPTSRLSLLVGQRLPVDAATTPVSLVAAGATTADHVVMPPGAGYFVQVTGREPKSGTKESLFWVSDLGVRYGVQDSPDQPGKAAAALGMTTDPIAAPWAVVTLFQPGPTLSREDALVAH</sequence>
<keyword evidence="4 11" id="KW-0812">Transmembrane</keyword>
<evidence type="ECO:0000256" key="4">
    <source>
        <dbReference type="ARBA" id="ARBA00022692"/>
    </source>
</evidence>
<keyword evidence="3" id="KW-1003">Cell membrane</keyword>
<keyword evidence="6" id="KW-0378">Hydrolase</keyword>
<dbReference type="PANTHER" id="PTHR40765">
    <property type="entry name" value="ESX-2 SECRETION SYSTEM ATPASE ECCB2"/>
    <property type="match status" value="1"/>
</dbReference>
<reference evidence="12" key="1">
    <citation type="submission" date="2022-08" db="EMBL/GenBank/DDBJ databases">
        <title>Complete genome sequence of 14 non-tuberculosis mycobacteria type-strains.</title>
        <authorList>
            <person name="Igarashi Y."/>
            <person name="Osugi A."/>
            <person name="Mitarai S."/>
        </authorList>
    </citation>
    <scope>NUCLEOTIDE SEQUENCE</scope>
    <source>
        <strain evidence="12">DSM 45575</strain>
    </source>
</reference>
<feature type="transmembrane region" description="Helical" evidence="11">
    <location>
        <begin position="78"/>
        <end position="98"/>
    </location>
</feature>
<gene>
    <name evidence="12" type="primary">eccB</name>
    <name evidence="12" type="ORF">MIU77_00765</name>
</gene>
<feature type="region of interest" description="Disordered" evidence="10">
    <location>
        <begin position="1"/>
        <end position="30"/>
    </location>
</feature>
<dbReference type="EMBL" id="CP092365">
    <property type="protein sequence ID" value="ULN52958.1"/>
    <property type="molecule type" value="Genomic_DNA"/>
</dbReference>
<dbReference type="InterPro" id="IPR044857">
    <property type="entry name" value="T7SS_EccB_R1"/>
</dbReference>
<evidence type="ECO:0000256" key="2">
    <source>
        <dbReference type="ARBA" id="ARBA00008149"/>
    </source>
</evidence>
<comment type="similarity">
    <text evidence="2">Belongs to the EccB family.</text>
</comment>
<dbReference type="Proteomes" id="UP001055200">
    <property type="component" value="Chromosome"/>
</dbReference>
<evidence type="ECO:0000256" key="7">
    <source>
        <dbReference type="ARBA" id="ARBA00022840"/>
    </source>
</evidence>
<evidence type="ECO:0000256" key="6">
    <source>
        <dbReference type="ARBA" id="ARBA00022801"/>
    </source>
</evidence>
<comment type="subcellular location">
    <subcellularLocation>
        <location evidence="1">Cell membrane</location>
        <topology evidence="1">Single-pass membrane protein</topology>
    </subcellularLocation>
</comment>
<dbReference type="Gene3D" id="3.30.2390.20">
    <property type="entry name" value="Type VII secretion system EccB, repeat 1 domain"/>
    <property type="match status" value="1"/>
</dbReference>
<dbReference type="PANTHER" id="PTHR40765:SF2">
    <property type="entry name" value="ESX-2 SECRETION SYSTEM ATPASE ECCB2"/>
    <property type="match status" value="1"/>
</dbReference>
<organism evidence="12 13">
    <name type="scientific">Mycolicibacillus parakoreensis</name>
    <dbReference type="NCBI Taxonomy" id="1069221"/>
    <lineage>
        <taxon>Bacteria</taxon>
        <taxon>Bacillati</taxon>
        <taxon>Actinomycetota</taxon>
        <taxon>Actinomycetes</taxon>
        <taxon>Mycobacteriales</taxon>
        <taxon>Mycobacteriaceae</taxon>
        <taxon>Mycolicibacillus</taxon>
    </lineage>
</organism>
<dbReference type="InterPro" id="IPR042485">
    <property type="entry name" value="T7SS_EccB_R3"/>
</dbReference>
<accession>A0ABY3TZ34</accession>
<keyword evidence="7" id="KW-0067">ATP-binding</keyword>
<evidence type="ECO:0000256" key="10">
    <source>
        <dbReference type="SAM" id="MobiDB-lite"/>
    </source>
</evidence>
<evidence type="ECO:0000313" key="13">
    <source>
        <dbReference type="Proteomes" id="UP001055200"/>
    </source>
</evidence>
<keyword evidence="5" id="KW-0547">Nucleotide-binding</keyword>
<name>A0ABY3TZ34_9MYCO</name>
<dbReference type="Gene3D" id="2.40.50.910">
    <property type="entry name" value="Type VII secretion system EccB, repeat 3 domain"/>
    <property type="match status" value="1"/>
</dbReference>
<evidence type="ECO:0000256" key="3">
    <source>
        <dbReference type="ARBA" id="ARBA00022475"/>
    </source>
</evidence>
<dbReference type="InterPro" id="IPR007795">
    <property type="entry name" value="T7SS_EccB"/>
</dbReference>
<evidence type="ECO:0000256" key="5">
    <source>
        <dbReference type="ARBA" id="ARBA00022741"/>
    </source>
</evidence>
<dbReference type="NCBIfam" id="TIGR03919">
    <property type="entry name" value="T7SS_EccB"/>
    <property type="match status" value="1"/>
</dbReference>
<keyword evidence="9 11" id="KW-0472">Membrane</keyword>
<dbReference type="Pfam" id="PF05108">
    <property type="entry name" value="T7SS_ESX1_EccB"/>
    <property type="match status" value="1"/>
</dbReference>
<keyword evidence="13" id="KW-1185">Reference proteome</keyword>
<evidence type="ECO:0000256" key="9">
    <source>
        <dbReference type="ARBA" id="ARBA00023136"/>
    </source>
</evidence>
<evidence type="ECO:0000256" key="11">
    <source>
        <dbReference type="SAM" id="Phobius"/>
    </source>
</evidence>
<keyword evidence="8 11" id="KW-1133">Transmembrane helix</keyword>
<evidence type="ECO:0000313" key="12">
    <source>
        <dbReference type="EMBL" id="ULN52958.1"/>
    </source>
</evidence>
<proteinExistence type="inferred from homology"/>